<dbReference type="InterPro" id="IPR000073">
    <property type="entry name" value="AB_hydrolase_1"/>
</dbReference>
<protein>
    <submittedName>
        <fullName evidence="3">Alpha/beta fold hydrolase</fullName>
    </submittedName>
</protein>
<dbReference type="PANTHER" id="PTHR43329">
    <property type="entry name" value="EPOXIDE HYDROLASE"/>
    <property type="match status" value="1"/>
</dbReference>
<evidence type="ECO:0000259" key="2">
    <source>
        <dbReference type="Pfam" id="PF00561"/>
    </source>
</evidence>
<dbReference type="Proteomes" id="UP001482520">
    <property type="component" value="Unassembled WGS sequence"/>
</dbReference>
<keyword evidence="1 3" id="KW-0378">Hydrolase</keyword>
<dbReference type="RefSeq" id="WP_349804216.1">
    <property type="nucleotide sequence ID" value="NZ_JBEGDP010000005.1"/>
</dbReference>
<dbReference type="SUPFAM" id="SSF53474">
    <property type="entry name" value="alpha/beta-Hydrolases"/>
    <property type="match status" value="1"/>
</dbReference>
<accession>A0ABV1NWY0</accession>
<gene>
    <name evidence="3" type="ORF">V6R90_06950</name>
</gene>
<dbReference type="EMBL" id="JBEGDP010000005">
    <property type="protein sequence ID" value="MEQ7847013.1"/>
    <property type="molecule type" value="Genomic_DNA"/>
</dbReference>
<evidence type="ECO:0000313" key="4">
    <source>
        <dbReference type="Proteomes" id="UP001482520"/>
    </source>
</evidence>
<dbReference type="Gene3D" id="3.40.50.1820">
    <property type="entry name" value="alpha/beta hydrolase"/>
    <property type="match status" value="1"/>
</dbReference>
<evidence type="ECO:0000256" key="1">
    <source>
        <dbReference type="ARBA" id="ARBA00022801"/>
    </source>
</evidence>
<proteinExistence type="predicted"/>
<reference evidence="3 4" key="1">
    <citation type="submission" date="2024-02" db="EMBL/GenBank/DDBJ databases">
        <title>Full genome sequence of Nocardioides kribbensis.</title>
        <authorList>
            <person name="Poletto B.L."/>
            <person name="Silva G."/>
            <person name="Galante D."/>
            <person name="Campos K.R."/>
            <person name="Santos M.B.N."/>
            <person name="Sacchi C.T."/>
        </authorList>
    </citation>
    <scope>NUCLEOTIDE SEQUENCE [LARGE SCALE GENOMIC DNA]</scope>
    <source>
        <strain evidence="3 4">O4R</strain>
    </source>
</reference>
<evidence type="ECO:0000313" key="3">
    <source>
        <dbReference type="EMBL" id="MEQ7847013.1"/>
    </source>
</evidence>
<dbReference type="InterPro" id="IPR029058">
    <property type="entry name" value="AB_hydrolase_fold"/>
</dbReference>
<name>A0ABV1NWY0_9ACTN</name>
<dbReference type="PRINTS" id="PR00412">
    <property type="entry name" value="EPOXHYDRLASE"/>
</dbReference>
<dbReference type="InterPro" id="IPR000639">
    <property type="entry name" value="Epox_hydrolase-like"/>
</dbReference>
<sequence>MSTRHPDRVTEVHRDGLVLDVIDEGPLDGDPVVLLHGFPERATCWRSVAPLLHAQGLRTFALDQRGYSPRARPRGRRAYRVAELSADVAALLDLLVGEPGPGGVRGQESKAHVAGHDWGAIVAWHVATTRPDLVRSLTAFSVPHPAAFVSSLVSSRQGLRSWYVGAFQLPGGAEWLAGRGTFERLLRRGGMSADEVARFRREILDDGALPGGLAWYRALPWTDREAARQQVTVPTTMVWSDGDSFIDRGAVERCGRHVDAPYRLVVMPGVTHWIPTQAPEPAAAAILARAEAS</sequence>
<dbReference type="Pfam" id="PF00561">
    <property type="entry name" value="Abhydrolase_1"/>
    <property type="match status" value="1"/>
</dbReference>
<feature type="domain" description="AB hydrolase-1" evidence="2">
    <location>
        <begin position="31"/>
        <end position="274"/>
    </location>
</feature>
<organism evidence="3 4">
    <name type="scientific">Nocardioides kribbensis</name>
    <dbReference type="NCBI Taxonomy" id="305517"/>
    <lineage>
        <taxon>Bacteria</taxon>
        <taxon>Bacillati</taxon>
        <taxon>Actinomycetota</taxon>
        <taxon>Actinomycetes</taxon>
        <taxon>Propionibacteriales</taxon>
        <taxon>Nocardioidaceae</taxon>
        <taxon>Nocardioides</taxon>
    </lineage>
</organism>
<dbReference type="GO" id="GO:0016787">
    <property type="term" value="F:hydrolase activity"/>
    <property type="evidence" value="ECO:0007669"/>
    <property type="project" value="UniProtKB-KW"/>
</dbReference>
<comment type="caution">
    <text evidence="3">The sequence shown here is derived from an EMBL/GenBank/DDBJ whole genome shotgun (WGS) entry which is preliminary data.</text>
</comment>
<keyword evidence="4" id="KW-1185">Reference proteome</keyword>